<dbReference type="EMBL" id="BMKQ01000001">
    <property type="protein sequence ID" value="GGF45058.1"/>
    <property type="molecule type" value="Genomic_DNA"/>
</dbReference>
<keyword evidence="3" id="KW-1185">Reference proteome</keyword>
<reference evidence="2" key="1">
    <citation type="journal article" date="2014" name="Int. J. Syst. Evol. Microbiol.">
        <title>Complete genome sequence of Corynebacterium casei LMG S-19264T (=DSM 44701T), isolated from a smear-ripened cheese.</title>
        <authorList>
            <consortium name="US DOE Joint Genome Institute (JGI-PGF)"/>
            <person name="Walter F."/>
            <person name="Albersmeier A."/>
            <person name="Kalinowski J."/>
            <person name="Ruckert C."/>
        </authorList>
    </citation>
    <scope>NUCLEOTIDE SEQUENCE</scope>
    <source>
        <strain evidence="2">CGMCC 1.16067</strain>
    </source>
</reference>
<gene>
    <name evidence="2" type="ORF">GCM10011519_18620</name>
</gene>
<dbReference type="InterPro" id="IPR001173">
    <property type="entry name" value="Glyco_trans_2-like"/>
</dbReference>
<reference evidence="2" key="2">
    <citation type="submission" date="2020-09" db="EMBL/GenBank/DDBJ databases">
        <authorList>
            <person name="Sun Q."/>
            <person name="Zhou Y."/>
        </authorList>
    </citation>
    <scope>NUCLEOTIDE SEQUENCE</scope>
    <source>
        <strain evidence="2">CGMCC 1.16067</strain>
    </source>
</reference>
<dbReference type="AlphaFoldDB" id="A0A917BK77"/>
<accession>A0A917BK77</accession>
<dbReference type="Proteomes" id="UP000649179">
    <property type="component" value="Unassembled WGS sequence"/>
</dbReference>
<dbReference type="RefSeq" id="WP_229660744.1">
    <property type="nucleotide sequence ID" value="NZ_BMKQ01000001.1"/>
</dbReference>
<dbReference type="Pfam" id="PF00535">
    <property type="entry name" value="Glycos_transf_2"/>
    <property type="match status" value="1"/>
</dbReference>
<evidence type="ECO:0000313" key="2">
    <source>
        <dbReference type="EMBL" id="GGF45058.1"/>
    </source>
</evidence>
<feature type="domain" description="Glycosyltransferase 2-like" evidence="1">
    <location>
        <begin position="30"/>
        <end position="148"/>
    </location>
</feature>
<dbReference type="GO" id="GO:0016758">
    <property type="term" value="F:hexosyltransferase activity"/>
    <property type="evidence" value="ECO:0007669"/>
    <property type="project" value="UniProtKB-ARBA"/>
</dbReference>
<dbReference type="PANTHER" id="PTHR22916">
    <property type="entry name" value="GLYCOSYLTRANSFERASE"/>
    <property type="match status" value="1"/>
</dbReference>
<dbReference type="SUPFAM" id="SSF53448">
    <property type="entry name" value="Nucleotide-diphospho-sugar transferases"/>
    <property type="match status" value="1"/>
</dbReference>
<proteinExistence type="predicted"/>
<dbReference type="Gene3D" id="3.90.550.10">
    <property type="entry name" value="Spore Coat Polysaccharide Biosynthesis Protein SpsA, Chain A"/>
    <property type="match status" value="1"/>
</dbReference>
<comment type="caution">
    <text evidence="2">The sequence shown here is derived from an EMBL/GenBank/DDBJ whole genome shotgun (WGS) entry which is preliminary data.</text>
</comment>
<dbReference type="PANTHER" id="PTHR22916:SF3">
    <property type="entry name" value="UDP-GLCNAC:BETAGAL BETA-1,3-N-ACETYLGLUCOSAMINYLTRANSFERASE-LIKE PROTEIN 1"/>
    <property type="match status" value="1"/>
</dbReference>
<protein>
    <recommendedName>
        <fullName evidence="1">Glycosyltransferase 2-like domain-containing protein</fullName>
    </recommendedName>
</protein>
<sequence>MAERRGLLRSARDRVRPLRASPGHDGPLLSVVVPVYNVARWLPATMDTLLAQPVRDVEVVVIDDGSSDDTLAVAHGYAARDPRVRVMTQPNSGVSIARNTAVPTCRGEFLTFADGDDVLPADAWTTMLRTLRRTGSDFVVGNAVREELPPEGPESDRAEPRRFVTPLMKRNHGEDRFGLRIEDAPLLLADIFVWNKVFRTAFFTGADGTEPIHFPERTRYQDQVALTQAFLKTRHFDVLTETVYVWRVRPDRTSATQVRWEQTNLVERMTTKDMTVAQVLAHGGATLAETLFTEVLPIDMWEHFRRATVADDAYWSTLRDGTRRIWHDGTVPFERTRVPPQQRLMGWLTVRDRRADLQRWVARLDAEGPTYDGDVLVHPWSDEVVLSRG</sequence>
<organism evidence="2 3">
    <name type="scientific">Marmoricola endophyticus</name>
    <dbReference type="NCBI Taxonomy" id="2040280"/>
    <lineage>
        <taxon>Bacteria</taxon>
        <taxon>Bacillati</taxon>
        <taxon>Actinomycetota</taxon>
        <taxon>Actinomycetes</taxon>
        <taxon>Propionibacteriales</taxon>
        <taxon>Nocardioidaceae</taxon>
        <taxon>Marmoricola</taxon>
    </lineage>
</organism>
<evidence type="ECO:0000313" key="3">
    <source>
        <dbReference type="Proteomes" id="UP000649179"/>
    </source>
</evidence>
<name>A0A917BK77_9ACTN</name>
<dbReference type="CDD" id="cd00761">
    <property type="entry name" value="Glyco_tranf_GTA_type"/>
    <property type="match status" value="1"/>
</dbReference>
<dbReference type="InterPro" id="IPR029044">
    <property type="entry name" value="Nucleotide-diphossugar_trans"/>
</dbReference>
<evidence type="ECO:0000259" key="1">
    <source>
        <dbReference type="Pfam" id="PF00535"/>
    </source>
</evidence>